<evidence type="ECO:0000313" key="2">
    <source>
        <dbReference type="EMBL" id="ARF12098.1"/>
    </source>
</evidence>
<gene>
    <name evidence="2" type="ORF">Klosneuvirus_3_233</name>
</gene>
<evidence type="ECO:0000256" key="1">
    <source>
        <dbReference type="SAM" id="Phobius"/>
    </source>
</evidence>
<feature type="transmembrane region" description="Helical" evidence="1">
    <location>
        <begin position="66"/>
        <end position="87"/>
    </location>
</feature>
<reference evidence="2" key="1">
    <citation type="journal article" date="2017" name="Science">
        <title>Giant viruses with an expanded complement of translation system components.</title>
        <authorList>
            <person name="Schulz F."/>
            <person name="Yutin N."/>
            <person name="Ivanova N.N."/>
            <person name="Ortega D.R."/>
            <person name="Lee T.K."/>
            <person name="Vierheilig J."/>
            <person name="Daims H."/>
            <person name="Horn M."/>
            <person name="Wagner M."/>
            <person name="Jensen G.J."/>
            <person name="Kyrpides N.C."/>
            <person name="Koonin E.V."/>
            <person name="Woyke T."/>
        </authorList>
    </citation>
    <scope>NUCLEOTIDE SEQUENCE</scope>
    <source>
        <strain evidence="2">KNV1</strain>
    </source>
</reference>
<organism evidence="2">
    <name type="scientific">Klosneuvirus KNV1</name>
    <dbReference type="NCBI Taxonomy" id="1977640"/>
    <lineage>
        <taxon>Viruses</taxon>
        <taxon>Varidnaviria</taxon>
        <taxon>Bamfordvirae</taxon>
        <taxon>Nucleocytoviricota</taxon>
        <taxon>Megaviricetes</taxon>
        <taxon>Imitervirales</taxon>
        <taxon>Mimiviridae</taxon>
        <taxon>Klosneuvirinae</taxon>
        <taxon>Klosneuvirus</taxon>
    </lineage>
</organism>
<proteinExistence type="predicted"/>
<keyword evidence="1" id="KW-0812">Transmembrane</keyword>
<keyword evidence="1" id="KW-0472">Membrane</keyword>
<evidence type="ECO:0008006" key="3">
    <source>
        <dbReference type="Google" id="ProtNLM"/>
    </source>
</evidence>
<dbReference type="EMBL" id="KY684110">
    <property type="protein sequence ID" value="ARF12098.1"/>
    <property type="molecule type" value="Genomic_DNA"/>
</dbReference>
<name>A0A1V0SKF6_9VIRU</name>
<keyword evidence="1" id="KW-1133">Transmembrane helix</keyword>
<protein>
    <recommendedName>
        <fullName evidence="3">Transmembrane protein</fullName>
    </recommendedName>
</protein>
<feature type="transmembrane region" description="Helical" evidence="1">
    <location>
        <begin position="6"/>
        <end position="29"/>
    </location>
</feature>
<accession>A0A1V0SKF6</accession>
<sequence length="108" mass="11654">MSFLNGKYILIAVISLLSIISIIAGIVTVTKKGVYYFLNPDVWNCTGDLNDCKTKMETSQAAGRNWIGAWFIVTGILLILVAVLTGFTTAPGGAVQAYIDEHKLGKSE</sequence>